<organism evidence="2 3">
    <name type="scientific">Parachitinimonas caeni</name>
    <dbReference type="NCBI Taxonomy" id="3031301"/>
    <lineage>
        <taxon>Bacteria</taxon>
        <taxon>Pseudomonadati</taxon>
        <taxon>Pseudomonadota</taxon>
        <taxon>Betaproteobacteria</taxon>
        <taxon>Neisseriales</taxon>
        <taxon>Chitinibacteraceae</taxon>
        <taxon>Parachitinimonas</taxon>
    </lineage>
</organism>
<feature type="chain" id="PRO_5045093983" description="Polar amino acid transport system substrate-binding protein" evidence="1">
    <location>
        <begin position="21"/>
        <end position="255"/>
    </location>
</feature>
<gene>
    <name evidence="2" type="ORF">PZA18_07640</name>
</gene>
<keyword evidence="3" id="KW-1185">Reference proteome</keyword>
<name>A0ABT7DV23_9NEIS</name>
<evidence type="ECO:0000313" key="3">
    <source>
        <dbReference type="Proteomes" id="UP001172778"/>
    </source>
</evidence>
<evidence type="ECO:0000313" key="2">
    <source>
        <dbReference type="EMBL" id="MDK2123920.1"/>
    </source>
</evidence>
<comment type="caution">
    <text evidence="2">The sequence shown here is derived from an EMBL/GenBank/DDBJ whole genome shotgun (WGS) entry which is preliminary data.</text>
</comment>
<dbReference type="Gene3D" id="3.40.190.10">
    <property type="entry name" value="Periplasmic binding protein-like II"/>
    <property type="match status" value="2"/>
</dbReference>
<dbReference type="RefSeq" id="WP_284100225.1">
    <property type="nucleotide sequence ID" value="NZ_JARRAF010000006.1"/>
</dbReference>
<evidence type="ECO:0000256" key="1">
    <source>
        <dbReference type="SAM" id="SignalP"/>
    </source>
</evidence>
<dbReference type="Proteomes" id="UP001172778">
    <property type="component" value="Unassembled WGS sequence"/>
</dbReference>
<keyword evidence="1" id="KW-0732">Signal</keyword>
<protein>
    <recommendedName>
        <fullName evidence="4">Polar amino acid transport system substrate-binding protein</fullName>
    </recommendedName>
</protein>
<proteinExistence type="predicted"/>
<feature type="signal peptide" evidence="1">
    <location>
        <begin position="1"/>
        <end position="20"/>
    </location>
</feature>
<sequence length="255" mass="29291">MRKWILTLVALTSAMLQSVAAETVRLCYDEEEVYPWRMTGKVGLDFVQLKQLERLTAVRLELEPLPWKRCQHELKENRWDGAVAASFRPERLEMGVYPMKDGKPDNNLRMRTESYSLFRLVGTTPSWDGKEFSGISGPIGAQLGYSVVEMLTSAKLQVDSGTRSADDNLRKLLAKRVVAVALTTQEGEQSIEARNEFRGRIERVNPPLTEKAYFLIFSKDFYARNETLAKQLWNQLPAARESEDYKRAFAMFRQN</sequence>
<dbReference type="SUPFAM" id="SSF53850">
    <property type="entry name" value="Periplasmic binding protein-like II"/>
    <property type="match status" value="1"/>
</dbReference>
<accession>A0ABT7DV23</accession>
<dbReference type="EMBL" id="JARRAF010000006">
    <property type="protein sequence ID" value="MDK2123920.1"/>
    <property type="molecule type" value="Genomic_DNA"/>
</dbReference>
<evidence type="ECO:0008006" key="4">
    <source>
        <dbReference type="Google" id="ProtNLM"/>
    </source>
</evidence>
<reference evidence="2" key="1">
    <citation type="submission" date="2023-03" db="EMBL/GenBank/DDBJ databases">
        <title>Chitinimonas shenzhenensis gen. nov., sp. nov., a novel member of family Burkholderiaceae isolated from activated sludge collected in Shen Zhen, China.</title>
        <authorList>
            <person name="Wang X."/>
        </authorList>
    </citation>
    <scope>NUCLEOTIDE SEQUENCE</scope>
    <source>
        <strain evidence="2">DQS-5</strain>
    </source>
</reference>